<keyword evidence="9" id="KW-0539">Nucleus</keyword>
<feature type="domain" description="ER membrane protein complex subunit 7 beta-sandwich" evidence="13">
    <location>
        <begin position="831"/>
        <end position="958"/>
    </location>
</feature>
<evidence type="ECO:0000256" key="1">
    <source>
        <dbReference type="ARBA" id="ARBA00004123"/>
    </source>
</evidence>
<evidence type="ECO:0000313" key="15">
    <source>
        <dbReference type="EMBL" id="TKA45281.1"/>
    </source>
</evidence>
<feature type="domain" description="Arb2-like" evidence="14">
    <location>
        <begin position="492"/>
        <end position="536"/>
    </location>
</feature>
<organism evidence="15 16">
    <name type="scientific">Friedmanniomyces endolithicus</name>
    <dbReference type="NCBI Taxonomy" id="329885"/>
    <lineage>
        <taxon>Eukaryota</taxon>
        <taxon>Fungi</taxon>
        <taxon>Dikarya</taxon>
        <taxon>Ascomycota</taxon>
        <taxon>Pezizomycotina</taxon>
        <taxon>Dothideomycetes</taxon>
        <taxon>Dothideomycetidae</taxon>
        <taxon>Mycosphaerellales</taxon>
        <taxon>Teratosphaeriaceae</taxon>
        <taxon>Friedmanniomyces</taxon>
    </lineage>
</organism>
<feature type="domain" description="Histone deacetylase" evidence="12">
    <location>
        <begin position="118"/>
        <end position="439"/>
    </location>
</feature>
<dbReference type="PANTHER" id="PTHR10625:SF5">
    <property type="entry name" value="HISTONE DEACETYLASE"/>
    <property type="match status" value="1"/>
</dbReference>
<comment type="similarity">
    <text evidence="2">Belongs to the histone deacetylase family. HD type 2 subfamily.</text>
</comment>
<dbReference type="EMBL" id="NAJP01000012">
    <property type="protein sequence ID" value="TKA45281.1"/>
    <property type="molecule type" value="Genomic_DNA"/>
</dbReference>
<keyword evidence="11" id="KW-0472">Membrane</keyword>
<dbReference type="InterPro" id="IPR023801">
    <property type="entry name" value="His_deacetylse_dom"/>
</dbReference>
<reference evidence="15 16" key="1">
    <citation type="submission" date="2017-03" db="EMBL/GenBank/DDBJ databases">
        <title>Genomes of endolithic fungi from Antarctica.</title>
        <authorList>
            <person name="Coleine C."/>
            <person name="Masonjones S."/>
            <person name="Stajich J.E."/>
        </authorList>
    </citation>
    <scope>NUCLEOTIDE SEQUENCE [LARGE SCALE GENOMIC DNA]</scope>
    <source>
        <strain evidence="15 16">CCFEE 5311</strain>
    </source>
</reference>
<evidence type="ECO:0000259" key="12">
    <source>
        <dbReference type="Pfam" id="PF00850"/>
    </source>
</evidence>
<dbReference type="AlphaFoldDB" id="A0A4U0V8T8"/>
<dbReference type="Proteomes" id="UP000310066">
    <property type="component" value="Unassembled WGS sequence"/>
</dbReference>
<keyword evidence="11" id="KW-0812">Transmembrane</keyword>
<dbReference type="InterPro" id="IPR019008">
    <property type="entry name" value="Beta_sandwich_EMC7"/>
</dbReference>
<dbReference type="GO" id="GO:0000118">
    <property type="term" value="C:histone deacetylase complex"/>
    <property type="evidence" value="ECO:0007669"/>
    <property type="project" value="TreeGrafter"/>
</dbReference>
<evidence type="ECO:0000256" key="10">
    <source>
        <dbReference type="ARBA" id="ARBA00048287"/>
    </source>
</evidence>
<gene>
    <name evidence="15" type="ORF">B0A54_04377</name>
</gene>
<evidence type="ECO:0000256" key="7">
    <source>
        <dbReference type="ARBA" id="ARBA00023015"/>
    </source>
</evidence>
<evidence type="ECO:0000256" key="6">
    <source>
        <dbReference type="ARBA" id="ARBA00022853"/>
    </source>
</evidence>
<dbReference type="FunFam" id="3.40.800.20:FF:000005">
    <property type="entry name" value="histone deacetylase 6"/>
    <property type="match status" value="1"/>
</dbReference>
<evidence type="ECO:0000256" key="11">
    <source>
        <dbReference type="SAM" id="Phobius"/>
    </source>
</evidence>
<evidence type="ECO:0000259" key="14">
    <source>
        <dbReference type="Pfam" id="PF09757"/>
    </source>
</evidence>
<dbReference type="Pfam" id="PF09430">
    <property type="entry name" value="EMC7_beta-sandw"/>
    <property type="match status" value="1"/>
</dbReference>
<evidence type="ECO:0000256" key="5">
    <source>
        <dbReference type="ARBA" id="ARBA00022801"/>
    </source>
</evidence>
<comment type="subcellular location">
    <subcellularLocation>
        <location evidence="1">Nucleus</location>
    </subcellularLocation>
</comment>
<keyword evidence="4" id="KW-0678">Repressor</keyword>
<keyword evidence="11" id="KW-1133">Transmembrane helix</keyword>
<evidence type="ECO:0000256" key="9">
    <source>
        <dbReference type="ARBA" id="ARBA00023242"/>
    </source>
</evidence>
<dbReference type="Pfam" id="PF00850">
    <property type="entry name" value="Hist_deacetyl"/>
    <property type="match status" value="1"/>
</dbReference>
<dbReference type="OrthoDB" id="424012at2759"/>
<keyword evidence="8" id="KW-0804">Transcription</keyword>
<dbReference type="Pfam" id="PF09757">
    <property type="entry name" value="Arb2-like"/>
    <property type="match status" value="2"/>
</dbReference>
<comment type="caution">
    <text evidence="15">The sequence shown here is derived from an EMBL/GenBank/DDBJ whole genome shotgun (WGS) entry which is preliminary data.</text>
</comment>
<dbReference type="GO" id="GO:0040029">
    <property type="term" value="P:epigenetic regulation of gene expression"/>
    <property type="evidence" value="ECO:0007669"/>
    <property type="project" value="TreeGrafter"/>
</dbReference>
<dbReference type="InterPro" id="IPR000286">
    <property type="entry name" value="HDACs"/>
</dbReference>
<evidence type="ECO:0000256" key="8">
    <source>
        <dbReference type="ARBA" id="ARBA00023163"/>
    </source>
</evidence>
<dbReference type="SUPFAM" id="SSF52768">
    <property type="entry name" value="Arginase/deacetylase"/>
    <property type="match status" value="1"/>
</dbReference>
<dbReference type="InterPro" id="IPR019154">
    <property type="entry name" value="Arb2-like_domain"/>
</dbReference>
<protein>
    <recommendedName>
        <fullName evidence="3">histone deacetylase</fullName>
        <ecNumber evidence="3">3.5.1.98</ecNumber>
    </recommendedName>
</protein>
<evidence type="ECO:0000256" key="2">
    <source>
        <dbReference type="ARBA" id="ARBA00007738"/>
    </source>
</evidence>
<keyword evidence="7" id="KW-0805">Transcription regulation</keyword>
<evidence type="ECO:0000313" key="16">
    <source>
        <dbReference type="Proteomes" id="UP000310066"/>
    </source>
</evidence>
<comment type="catalytic activity">
    <reaction evidence="10">
        <text>N(6)-acetyl-L-lysyl-[histone] + H2O = L-lysyl-[histone] + acetate</text>
        <dbReference type="Rhea" id="RHEA:58196"/>
        <dbReference type="Rhea" id="RHEA-COMP:9845"/>
        <dbReference type="Rhea" id="RHEA-COMP:11338"/>
        <dbReference type="ChEBI" id="CHEBI:15377"/>
        <dbReference type="ChEBI" id="CHEBI:29969"/>
        <dbReference type="ChEBI" id="CHEBI:30089"/>
        <dbReference type="ChEBI" id="CHEBI:61930"/>
        <dbReference type="EC" id="3.5.1.98"/>
    </reaction>
</comment>
<dbReference type="Gene3D" id="3.40.800.20">
    <property type="entry name" value="Histone deacetylase domain"/>
    <property type="match status" value="1"/>
</dbReference>
<dbReference type="GO" id="GO:0141221">
    <property type="term" value="F:histone deacetylase activity, hydrolytic mechanism"/>
    <property type="evidence" value="ECO:0007669"/>
    <property type="project" value="UniProtKB-EC"/>
</dbReference>
<name>A0A4U0V8T8_9PEZI</name>
<evidence type="ECO:0000256" key="3">
    <source>
        <dbReference type="ARBA" id="ARBA00012111"/>
    </source>
</evidence>
<proteinExistence type="inferred from homology"/>
<accession>A0A4U0V8T8</accession>
<evidence type="ECO:0000259" key="13">
    <source>
        <dbReference type="Pfam" id="PF09430"/>
    </source>
</evidence>
<dbReference type="EC" id="3.5.1.98" evidence="3"/>
<dbReference type="PANTHER" id="PTHR10625">
    <property type="entry name" value="HISTONE DEACETYLASE HDAC1-RELATED"/>
    <property type="match status" value="1"/>
</dbReference>
<sequence length="1030" mass="114679">MDIEDTSDILMHDGDVLASTEVVTHFTQPSPGSQNYNNEIGVSKGVDRWSQSLSRNGAGLKGSGLKLQHSTDLLDPRLDRPRPAKYARLPYATAQTGLVYDVRMRFHVEPVPNEADMHPEDPRRIHAIFEAFVHAGLAWTKTGSGDGPTKFHMGRIDAREATKEEVCLVHTIKHWDFIQTLRSKTAEELQGMLQHPGQPTDSVYFSSNTPFCAGLSAGGAIEACRAVMLGKVKNAFAVIRPPGHHAEREDVKGFCFYDNVSIATKVCQRELGEKCRKVFILDWDVHHGNGIQQAHYDDPNVLYISLHVHLDGRFYPEGSFWDRRQAYGDHLHCGKGAAQGTNVNVPWKAHGMGDADYMYAFQQVVMPIATEFAPDLVIIAAGFDAAEGDVLGDCFVTPAGYAHMTHMLMSLAEGRLVACLEGGYNLDSIARSACAVARTMMGEPPDRLQDMKPSNKGVDVVKRVLRQQSRFWSCLYRKDLSVHLAGLPHSERMHDVVRKWQATTLWDEHDMAPLFIHKEQLSKSFENQVLATQVFPTAYLPLRTLADNRRPNYMAACPLLIILHEPPEVLASPDPRTGKLELHNTWLTDTVKTYVDWAVKHGFAVIDVNLPKHVTADDDDAEHEETDSVDYRTREATQLLTYLWDNYVEINESTHVILMGTNTGHGAIVNFIKANEERAQARMTRAISFVEDVPFQSCKSATNEDLAKWYFFSSLVYISTLHNFWQSEYALKIKKRFGRVSRSAEASISDMLLAHKDEVTATLLRDTAAWRAQKPAKQLEQALVRKDFTSRISLTVTMRVLKSLAVLAGTSLASAANLTVSIPSSPPLLPNPASLAPSTHAVLIGPPGIQYEAPIRRDNTFTFSDLAEASYLLTVHSRDYFFPPLRVDVTKAADGTLQETVQAWQTFRGNEWSNKGPFYGSGNGELRIQIQPSSQKNFYQDRGGFNIIDFVKSPMILMALVSVAFIFGMPYIMDNMDLEMKEEFDDMQKKGPLSGSSGAAAQLQNFDIAGWLAGKGSSTEQGAGDTGKKR</sequence>
<feature type="domain" description="Arb2-like" evidence="14">
    <location>
        <begin position="551"/>
        <end position="770"/>
    </location>
</feature>
<dbReference type="PRINTS" id="PR01270">
    <property type="entry name" value="HDASUPER"/>
</dbReference>
<feature type="transmembrane region" description="Helical" evidence="11">
    <location>
        <begin position="955"/>
        <end position="973"/>
    </location>
</feature>
<dbReference type="STRING" id="329885.A0A4U0V8T8"/>
<evidence type="ECO:0000256" key="4">
    <source>
        <dbReference type="ARBA" id="ARBA00022491"/>
    </source>
</evidence>
<keyword evidence="6" id="KW-0156">Chromatin regulator</keyword>
<keyword evidence="5" id="KW-0378">Hydrolase</keyword>
<dbReference type="InterPro" id="IPR037138">
    <property type="entry name" value="His_deacetylse_dom_sf"/>
</dbReference>
<dbReference type="InterPro" id="IPR023696">
    <property type="entry name" value="Ureohydrolase_dom_sf"/>
</dbReference>